<reference evidence="1" key="1">
    <citation type="journal article" date="2012" name="Nature">
        <title>The oyster genome reveals stress adaptation and complexity of shell formation.</title>
        <authorList>
            <person name="Zhang G."/>
            <person name="Fang X."/>
            <person name="Guo X."/>
            <person name="Li L."/>
            <person name="Luo R."/>
            <person name="Xu F."/>
            <person name="Yang P."/>
            <person name="Zhang L."/>
            <person name="Wang X."/>
            <person name="Qi H."/>
            <person name="Xiong Z."/>
            <person name="Que H."/>
            <person name="Xie Y."/>
            <person name="Holland P.W."/>
            <person name="Paps J."/>
            <person name="Zhu Y."/>
            <person name="Wu F."/>
            <person name="Chen Y."/>
            <person name="Wang J."/>
            <person name="Peng C."/>
            <person name="Meng J."/>
            <person name="Yang L."/>
            <person name="Liu J."/>
            <person name="Wen B."/>
            <person name="Zhang N."/>
            <person name="Huang Z."/>
            <person name="Zhu Q."/>
            <person name="Feng Y."/>
            <person name="Mount A."/>
            <person name="Hedgecock D."/>
            <person name="Xu Z."/>
            <person name="Liu Y."/>
            <person name="Domazet-Loso T."/>
            <person name="Du Y."/>
            <person name="Sun X."/>
            <person name="Zhang S."/>
            <person name="Liu B."/>
            <person name="Cheng P."/>
            <person name="Jiang X."/>
            <person name="Li J."/>
            <person name="Fan D."/>
            <person name="Wang W."/>
            <person name="Fu W."/>
            <person name="Wang T."/>
            <person name="Wang B."/>
            <person name="Zhang J."/>
            <person name="Peng Z."/>
            <person name="Li Y."/>
            <person name="Li N."/>
            <person name="Wang J."/>
            <person name="Chen M."/>
            <person name="He Y."/>
            <person name="Tan F."/>
            <person name="Song X."/>
            <person name="Zheng Q."/>
            <person name="Huang R."/>
            <person name="Yang H."/>
            <person name="Du X."/>
            <person name="Chen L."/>
            <person name="Yang M."/>
            <person name="Gaffney P.M."/>
            <person name="Wang S."/>
            <person name="Luo L."/>
            <person name="She Z."/>
            <person name="Ming Y."/>
            <person name="Huang W."/>
            <person name="Zhang S."/>
            <person name="Huang B."/>
            <person name="Zhang Y."/>
            <person name="Qu T."/>
            <person name="Ni P."/>
            <person name="Miao G."/>
            <person name="Wang J."/>
            <person name="Wang Q."/>
            <person name="Steinberg C.E."/>
            <person name="Wang H."/>
            <person name="Li N."/>
            <person name="Qian L."/>
            <person name="Zhang G."/>
            <person name="Li Y."/>
            <person name="Yang H."/>
            <person name="Liu X."/>
            <person name="Wang J."/>
            <person name="Yin Y."/>
            <person name="Wang J."/>
        </authorList>
    </citation>
    <scope>NUCLEOTIDE SEQUENCE [LARGE SCALE GENOMIC DNA]</scope>
    <source>
        <strain evidence="1">05x7-T-G4-1.051#20</strain>
    </source>
</reference>
<name>K1PXG7_MAGGI</name>
<proteinExistence type="predicted"/>
<protein>
    <submittedName>
        <fullName evidence="1">Uncharacterized protein</fullName>
    </submittedName>
</protein>
<evidence type="ECO:0000313" key="1">
    <source>
        <dbReference type="EMBL" id="EKC26383.1"/>
    </source>
</evidence>
<organism evidence="1">
    <name type="scientific">Magallana gigas</name>
    <name type="common">Pacific oyster</name>
    <name type="synonym">Crassostrea gigas</name>
    <dbReference type="NCBI Taxonomy" id="29159"/>
    <lineage>
        <taxon>Eukaryota</taxon>
        <taxon>Metazoa</taxon>
        <taxon>Spiralia</taxon>
        <taxon>Lophotrochozoa</taxon>
        <taxon>Mollusca</taxon>
        <taxon>Bivalvia</taxon>
        <taxon>Autobranchia</taxon>
        <taxon>Pteriomorphia</taxon>
        <taxon>Ostreida</taxon>
        <taxon>Ostreoidea</taxon>
        <taxon>Ostreidae</taxon>
        <taxon>Magallana</taxon>
    </lineage>
</organism>
<dbReference type="AlphaFoldDB" id="K1PXG7"/>
<accession>K1PXG7</accession>
<sequence>MEGKLGLSSQGRKSSWFVSGMGVPGGMVVEPDGLAGSQGRGTIAWEGFKSDWNDQLCCLSSPFSPPGCAGEVSEACLSQVGSSHESRDSPGTQGHLSILAGQGYGRGHSGSGVAPDGNLGAGMAQGDSDVLLVPPLAGEMVSHSWSSSGRNVPAEAKCLQYTGSLEWGLFYAKFRTLARYYGWNDDDCLLALSVSMEGPALKYFYILSSWGEKLSFHEMASRIEQRFVKGTLQAVVLLYDPR</sequence>
<dbReference type="EMBL" id="JH817066">
    <property type="protein sequence ID" value="EKC26383.1"/>
    <property type="molecule type" value="Genomic_DNA"/>
</dbReference>
<gene>
    <name evidence="1" type="ORF">CGI_10025844</name>
</gene>
<dbReference type="HOGENOM" id="CLU_1148151_0_0_1"/>
<dbReference type="InParanoid" id="K1PXG7"/>